<sequence>MRLDLSHKGFYVIIDIRISQKFYDYAHILFIGRNGVFWLCMAEMVCSAYKGRFMVHLARQGPSSASSPHIFSLAPLKAT</sequence>
<reference evidence="1" key="1">
    <citation type="journal article" date="2021" name="Proc. Natl. Acad. Sci. U.S.A.">
        <title>A Catalog of Tens of Thousands of Viruses from Human Metagenomes Reveals Hidden Associations with Chronic Diseases.</title>
        <authorList>
            <person name="Tisza M.J."/>
            <person name="Buck C.B."/>
        </authorList>
    </citation>
    <scope>NUCLEOTIDE SEQUENCE</scope>
    <source>
        <strain evidence="1">Ct7964</strain>
    </source>
</reference>
<proteinExistence type="predicted"/>
<organism evidence="1">
    <name type="scientific">Caudovirales sp. ct7964</name>
    <dbReference type="NCBI Taxonomy" id="2825758"/>
    <lineage>
        <taxon>Viruses</taxon>
        <taxon>Duplodnaviria</taxon>
        <taxon>Heunggongvirae</taxon>
        <taxon>Uroviricota</taxon>
        <taxon>Caudoviricetes</taxon>
    </lineage>
</organism>
<dbReference type="EMBL" id="BK015414">
    <property type="protein sequence ID" value="DAE05666.1"/>
    <property type="molecule type" value="Genomic_DNA"/>
</dbReference>
<accession>A0A8S5PFB0</accession>
<evidence type="ECO:0000313" key="1">
    <source>
        <dbReference type="EMBL" id="DAE05666.1"/>
    </source>
</evidence>
<name>A0A8S5PFB0_9CAUD</name>
<protein>
    <submittedName>
        <fullName evidence="1">Uncharacterized protein</fullName>
    </submittedName>
</protein>